<dbReference type="GO" id="GO:0008531">
    <property type="term" value="F:riboflavin kinase activity"/>
    <property type="evidence" value="ECO:0007669"/>
    <property type="project" value="TreeGrafter"/>
</dbReference>
<dbReference type="Pfam" id="PF06574">
    <property type="entry name" value="FAD_syn"/>
    <property type="match status" value="1"/>
</dbReference>
<evidence type="ECO:0000256" key="4">
    <source>
        <dbReference type="ARBA" id="ARBA00022630"/>
    </source>
</evidence>
<comment type="pathway">
    <text evidence="1">Cofactor biosynthesis; FAD biosynthesis; FAD from FMN: step 1/1.</text>
</comment>
<dbReference type="Proteomes" id="UP000199503">
    <property type="component" value="Unassembled WGS sequence"/>
</dbReference>
<dbReference type="SUPFAM" id="SSF52374">
    <property type="entry name" value="Nucleotidylyl transferase"/>
    <property type="match status" value="1"/>
</dbReference>
<dbReference type="GO" id="GO:0005524">
    <property type="term" value="F:ATP binding"/>
    <property type="evidence" value="ECO:0007669"/>
    <property type="project" value="UniProtKB-KW"/>
</dbReference>
<organism evidence="13 14">
    <name type="scientific">Lentzea albida</name>
    <dbReference type="NCBI Taxonomy" id="65499"/>
    <lineage>
        <taxon>Bacteria</taxon>
        <taxon>Bacillati</taxon>
        <taxon>Actinomycetota</taxon>
        <taxon>Actinomycetes</taxon>
        <taxon>Pseudonocardiales</taxon>
        <taxon>Pseudonocardiaceae</taxon>
        <taxon>Lentzea</taxon>
    </lineage>
</organism>
<dbReference type="OrthoDB" id="9803667at2"/>
<dbReference type="PANTHER" id="PTHR22749">
    <property type="entry name" value="RIBOFLAVIN KINASE/FMN ADENYLYLTRANSFERASE"/>
    <property type="match status" value="1"/>
</dbReference>
<dbReference type="NCBIfam" id="TIGR00125">
    <property type="entry name" value="cyt_tran_rel"/>
    <property type="match status" value="1"/>
</dbReference>
<dbReference type="GO" id="GO:0003919">
    <property type="term" value="F:FMN adenylyltransferase activity"/>
    <property type="evidence" value="ECO:0007669"/>
    <property type="project" value="UniProtKB-EC"/>
</dbReference>
<dbReference type="CDD" id="cd02064">
    <property type="entry name" value="FAD_synthetase_N"/>
    <property type="match status" value="1"/>
</dbReference>
<evidence type="ECO:0000256" key="9">
    <source>
        <dbReference type="ARBA" id="ARBA00022827"/>
    </source>
</evidence>
<evidence type="ECO:0000313" key="13">
    <source>
        <dbReference type="EMBL" id="SER57380.1"/>
    </source>
</evidence>
<dbReference type="Gene3D" id="3.40.50.620">
    <property type="entry name" value="HUPs"/>
    <property type="match status" value="1"/>
</dbReference>
<dbReference type="PANTHER" id="PTHR22749:SF6">
    <property type="entry name" value="RIBOFLAVIN KINASE"/>
    <property type="match status" value="1"/>
</dbReference>
<evidence type="ECO:0000256" key="2">
    <source>
        <dbReference type="ARBA" id="ARBA00010214"/>
    </source>
</evidence>
<dbReference type="InterPro" id="IPR015864">
    <property type="entry name" value="FAD_synthase"/>
</dbReference>
<evidence type="ECO:0000313" key="14">
    <source>
        <dbReference type="Proteomes" id="UP000199503"/>
    </source>
</evidence>
<dbReference type="InterPro" id="IPR023468">
    <property type="entry name" value="Riboflavin_kinase"/>
</dbReference>
<dbReference type="EC" id="2.7.7.2" evidence="3"/>
<evidence type="ECO:0000256" key="1">
    <source>
        <dbReference type="ARBA" id="ARBA00004726"/>
    </source>
</evidence>
<evidence type="ECO:0000259" key="12">
    <source>
        <dbReference type="Pfam" id="PF06574"/>
    </source>
</evidence>
<evidence type="ECO:0000256" key="5">
    <source>
        <dbReference type="ARBA" id="ARBA00022643"/>
    </source>
</evidence>
<sequence length="247" mass="25268">MTAVREGLVWRSLTEVPASWPGCVVTIGVFDGVHRGHAHLIATAREVAGDRPVVLVTFDPHPARVLGLPRDTSALSTVSRRAELGHLLGVDAVLVLPFTPALAALTPASFVADVLVGALHAEAVVVGANFTFGHRGAGTAQTLRDLGLPAVGVELVHGCSSTRVRELLRSGDVRAAALLLGRPHRVEGMRAAGVVAVPPGTALPPDGRYTGTVDGHAAELVVAAGTVLAAGPDGPAAVEFADRFTAA</sequence>
<dbReference type="GO" id="GO:0009231">
    <property type="term" value="P:riboflavin biosynthetic process"/>
    <property type="evidence" value="ECO:0007669"/>
    <property type="project" value="InterPro"/>
</dbReference>
<feature type="domain" description="FAD synthetase" evidence="12">
    <location>
        <begin position="18"/>
        <end position="148"/>
    </location>
</feature>
<dbReference type="STRING" id="65499.SAMN04488000_11067"/>
<keyword evidence="14" id="KW-1185">Reference proteome</keyword>
<dbReference type="EMBL" id="FOFV01000010">
    <property type="protein sequence ID" value="SER57380.1"/>
    <property type="molecule type" value="Genomic_DNA"/>
</dbReference>
<keyword evidence="8" id="KW-0547">Nucleotide-binding</keyword>
<evidence type="ECO:0000256" key="11">
    <source>
        <dbReference type="ARBA" id="ARBA00049494"/>
    </source>
</evidence>
<evidence type="ECO:0000256" key="3">
    <source>
        <dbReference type="ARBA" id="ARBA00012393"/>
    </source>
</evidence>
<keyword evidence="13" id="KW-0418">Kinase</keyword>
<keyword evidence="9" id="KW-0274">FAD</keyword>
<evidence type="ECO:0000256" key="8">
    <source>
        <dbReference type="ARBA" id="ARBA00022741"/>
    </source>
</evidence>
<keyword evidence="10" id="KW-0067">ATP-binding</keyword>
<reference evidence="14" key="1">
    <citation type="submission" date="2016-10" db="EMBL/GenBank/DDBJ databases">
        <authorList>
            <person name="Varghese N."/>
            <person name="Submissions S."/>
        </authorList>
    </citation>
    <scope>NUCLEOTIDE SEQUENCE [LARGE SCALE GENOMIC DNA]</scope>
    <source>
        <strain evidence="14">DSM 44437</strain>
    </source>
</reference>
<comment type="catalytic activity">
    <reaction evidence="11">
        <text>FMN + ATP + H(+) = FAD + diphosphate</text>
        <dbReference type="Rhea" id="RHEA:17237"/>
        <dbReference type="ChEBI" id="CHEBI:15378"/>
        <dbReference type="ChEBI" id="CHEBI:30616"/>
        <dbReference type="ChEBI" id="CHEBI:33019"/>
        <dbReference type="ChEBI" id="CHEBI:57692"/>
        <dbReference type="ChEBI" id="CHEBI:58210"/>
        <dbReference type="EC" id="2.7.7.2"/>
    </reaction>
</comment>
<keyword evidence="5" id="KW-0288">FMN</keyword>
<comment type="similarity">
    <text evidence="2">Belongs to the RibF family.</text>
</comment>
<dbReference type="RefSeq" id="WP_089919827.1">
    <property type="nucleotide sequence ID" value="NZ_FOFV01000010.1"/>
</dbReference>
<dbReference type="InterPro" id="IPR014729">
    <property type="entry name" value="Rossmann-like_a/b/a_fold"/>
</dbReference>
<keyword evidence="6 13" id="KW-0808">Transferase</keyword>
<dbReference type="GO" id="GO:0009398">
    <property type="term" value="P:FMN biosynthetic process"/>
    <property type="evidence" value="ECO:0007669"/>
    <property type="project" value="TreeGrafter"/>
</dbReference>
<keyword evidence="4" id="KW-0285">Flavoprotein</keyword>
<dbReference type="GO" id="GO:0006747">
    <property type="term" value="P:FAD biosynthetic process"/>
    <property type="evidence" value="ECO:0007669"/>
    <property type="project" value="UniProtKB-UniPathway"/>
</dbReference>
<evidence type="ECO:0000256" key="6">
    <source>
        <dbReference type="ARBA" id="ARBA00022679"/>
    </source>
</evidence>
<dbReference type="InterPro" id="IPR004821">
    <property type="entry name" value="Cyt_trans-like"/>
</dbReference>
<dbReference type="AlphaFoldDB" id="A0A1H9QAA5"/>
<name>A0A1H9QAA5_9PSEU</name>
<evidence type="ECO:0000256" key="10">
    <source>
        <dbReference type="ARBA" id="ARBA00022840"/>
    </source>
</evidence>
<keyword evidence="7 13" id="KW-0548">Nucleotidyltransferase</keyword>
<dbReference type="UniPathway" id="UPA00277">
    <property type="reaction ID" value="UER00407"/>
</dbReference>
<protein>
    <recommendedName>
        <fullName evidence="3">FAD synthase</fullName>
        <ecNumber evidence="3">2.7.7.2</ecNumber>
    </recommendedName>
</protein>
<gene>
    <name evidence="13" type="ORF">SAMN04488000_11067</name>
</gene>
<evidence type="ECO:0000256" key="7">
    <source>
        <dbReference type="ARBA" id="ARBA00022695"/>
    </source>
</evidence>
<accession>A0A1H9QAA5</accession>
<proteinExistence type="inferred from homology"/>